<organism evidence="1 2">
    <name type="scientific">Brassica oleracea var. oleracea</name>
    <dbReference type="NCBI Taxonomy" id="109376"/>
    <lineage>
        <taxon>Eukaryota</taxon>
        <taxon>Viridiplantae</taxon>
        <taxon>Streptophyta</taxon>
        <taxon>Embryophyta</taxon>
        <taxon>Tracheophyta</taxon>
        <taxon>Spermatophyta</taxon>
        <taxon>Magnoliopsida</taxon>
        <taxon>eudicotyledons</taxon>
        <taxon>Gunneridae</taxon>
        <taxon>Pentapetalae</taxon>
        <taxon>rosids</taxon>
        <taxon>malvids</taxon>
        <taxon>Brassicales</taxon>
        <taxon>Brassicaceae</taxon>
        <taxon>Brassiceae</taxon>
        <taxon>Brassica</taxon>
    </lineage>
</organism>
<keyword evidence="2" id="KW-1185">Reference proteome</keyword>
<evidence type="ECO:0000313" key="1">
    <source>
        <dbReference type="EnsemblPlants" id="Bo5g070680.1"/>
    </source>
</evidence>
<proteinExistence type="predicted"/>
<protein>
    <submittedName>
        <fullName evidence="1">Uncharacterized protein</fullName>
    </submittedName>
</protein>
<dbReference type="Gramene" id="Bo5g070680.1">
    <property type="protein sequence ID" value="Bo5g070680.1"/>
    <property type="gene ID" value="Bo5g070680"/>
</dbReference>
<dbReference type="HOGENOM" id="CLU_2349664_0_0_1"/>
<evidence type="ECO:0000313" key="2">
    <source>
        <dbReference type="Proteomes" id="UP000032141"/>
    </source>
</evidence>
<dbReference type="AlphaFoldDB" id="A0A0D3CFD7"/>
<dbReference type="EnsemblPlants" id="Bo5g070680.1">
    <property type="protein sequence ID" value="Bo5g070680.1"/>
    <property type="gene ID" value="Bo5g070680"/>
</dbReference>
<sequence>MMMPRVPPSLFLINTRIPSHFFKFPPRSKVLSLSSSFISLSVIAFIRRVLRRLVLPCRRLRGHRGSKRETQLWRHQLRQGVQTEVVSGISSRLITRR</sequence>
<name>A0A0D3CFD7_BRAOL</name>
<reference evidence="1 2" key="1">
    <citation type="journal article" date="2014" name="Genome Biol.">
        <title>Transcriptome and methylome profiling reveals relics of genome dominance in the mesopolyploid Brassica oleracea.</title>
        <authorList>
            <person name="Parkin I.A."/>
            <person name="Koh C."/>
            <person name="Tang H."/>
            <person name="Robinson S.J."/>
            <person name="Kagale S."/>
            <person name="Clarke W.E."/>
            <person name="Town C.D."/>
            <person name="Nixon J."/>
            <person name="Krishnakumar V."/>
            <person name="Bidwell S.L."/>
            <person name="Denoeud F."/>
            <person name="Belcram H."/>
            <person name="Links M.G."/>
            <person name="Just J."/>
            <person name="Clarke C."/>
            <person name="Bender T."/>
            <person name="Huebert T."/>
            <person name="Mason A.S."/>
            <person name="Pires J.C."/>
            <person name="Barker G."/>
            <person name="Moore J."/>
            <person name="Walley P.G."/>
            <person name="Manoli S."/>
            <person name="Batley J."/>
            <person name="Edwards D."/>
            <person name="Nelson M.N."/>
            <person name="Wang X."/>
            <person name="Paterson A.H."/>
            <person name="King G."/>
            <person name="Bancroft I."/>
            <person name="Chalhoub B."/>
            <person name="Sharpe A.G."/>
        </authorList>
    </citation>
    <scope>NUCLEOTIDE SEQUENCE</scope>
    <source>
        <strain evidence="1 2">cv. TO1000</strain>
    </source>
</reference>
<reference evidence="1" key="2">
    <citation type="submission" date="2015-03" db="UniProtKB">
        <authorList>
            <consortium name="EnsemblPlants"/>
        </authorList>
    </citation>
    <scope>IDENTIFICATION</scope>
</reference>
<accession>A0A0D3CFD7</accession>
<dbReference type="Proteomes" id="UP000032141">
    <property type="component" value="Chromosome C5"/>
</dbReference>